<dbReference type="PROSITE" id="PS50011">
    <property type="entry name" value="PROTEIN_KINASE_DOM"/>
    <property type="match status" value="1"/>
</dbReference>
<proteinExistence type="predicted"/>
<dbReference type="InterPro" id="IPR011009">
    <property type="entry name" value="Kinase-like_dom_sf"/>
</dbReference>
<dbReference type="Proteomes" id="UP000800200">
    <property type="component" value="Unassembled WGS sequence"/>
</dbReference>
<dbReference type="InterPro" id="IPR008271">
    <property type="entry name" value="Ser/Thr_kinase_AS"/>
</dbReference>
<dbReference type="EC" id="2.7.11.1" evidence="1"/>
<dbReference type="AlphaFoldDB" id="A0A6A6E3C7"/>
<gene>
    <name evidence="3" type="ORF">K469DRAFT_575980</name>
</gene>
<dbReference type="SUPFAM" id="SSF56112">
    <property type="entry name" value="Protein kinase-like (PK-like)"/>
    <property type="match status" value="1"/>
</dbReference>
<evidence type="ECO:0000259" key="2">
    <source>
        <dbReference type="PROSITE" id="PS50011"/>
    </source>
</evidence>
<reference evidence="3" key="1">
    <citation type="journal article" date="2020" name="Stud. Mycol.">
        <title>101 Dothideomycetes genomes: a test case for predicting lifestyles and emergence of pathogens.</title>
        <authorList>
            <person name="Haridas S."/>
            <person name="Albert R."/>
            <person name="Binder M."/>
            <person name="Bloem J."/>
            <person name="Labutti K."/>
            <person name="Salamov A."/>
            <person name="Andreopoulos B."/>
            <person name="Baker S."/>
            <person name="Barry K."/>
            <person name="Bills G."/>
            <person name="Bluhm B."/>
            <person name="Cannon C."/>
            <person name="Castanera R."/>
            <person name="Culley D."/>
            <person name="Daum C."/>
            <person name="Ezra D."/>
            <person name="Gonzalez J."/>
            <person name="Henrissat B."/>
            <person name="Kuo A."/>
            <person name="Liang C."/>
            <person name="Lipzen A."/>
            <person name="Lutzoni F."/>
            <person name="Magnuson J."/>
            <person name="Mondo S."/>
            <person name="Nolan M."/>
            <person name="Ohm R."/>
            <person name="Pangilinan J."/>
            <person name="Park H.-J."/>
            <person name="Ramirez L."/>
            <person name="Alfaro M."/>
            <person name="Sun H."/>
            <person name="Tritt A."/>
            <person name="Yoshinaga Y."/>
            <person name="Zwiers L.-H."/>
            <person name="Turgeon B."/>
            <person name="Goodwin S."/>
            <person name="Spatafora J."/>
            <person name="Crous P."/>
            <person name="Grigoriev I."/>
        </authorList>
    </citation>
    <scope>NUCLEOTIDE SEQUENCE</scope>
    <source>
        <strain evidence="3">CBS 207.26</strain>
    </source>
</reference>
<dbReference type="InterPro" id="IPR000719">
    <property type="entry name" value="Prot_kinase_dom"/>
</dbReference>
<dbReference type="Gene3D" id="1.10.510.10">
    <property type="entry name" value="Transferase(Phosphotransferase) domain 1"/>
    <property type="match status" value="1"/>
</dbReference>
<accession>A0A6A6E3C7</accession>
<organism evidence="3 4">
    <name type="scientific">Zopfia rhizophila CBS 207.26</name>
    <dbReference type="NCBI Taxonomy" id="1314779"/>
    <lineage>
        <taxon>Eukaryota</taxon>
        <taxon>Fungi</taxon>
        <taxon>Dikarya</taxon>
        <taxon>Ascomycota</taxon>
        <taxon>Pezizomycotina</taxon>
        <taxon>Dothideomycetes</taxon>
        <taxon>Dothideomycetes incertae sedis</taxon>
        <taxon>Zopfiaceae</taxon>
        <taxon>Zopfia</taxon>
    </lineage>
</organism>
<dbReference type="InterPro" id="IPR050235">
    <property type="entry name" value="CK1_Ser-Thr_kinase"/>
</dbReference>
<evidence type="ECO:0000313" key="3">
    <source>
        <dbReference type="EMBL" id="KAF2185515.1"/>
    </source>
</evidence>
<dbReference type="PANTHER" id="PTHR11909">
    <property type="entry name" value="CASEIN KINASE-RELATED"/>
    <property type="match status" value="1"/>
</dbReference>
<keyword evidence="4" id="KW-1185">Reference proteome</keyword>
<name>A0A6A6E3C7_9PEZI</name>
<dbReference type="GO" id="GO:0005524">
    <property type="term" value="F:ATP binding"/>
    <property type="evidence" value="ECO:0007669"/>
    <property type="project" value="InterPro"/>
</dbReference>
<feature type="non-terminal residue" evidence="3">
    <location>
        <position position="1"/>
    </location>
</feature>
<evidence type="ECO:0000313" key="4">
    <source>
        <dbReference type="Proteomes" id="UP000800200"/>
    </source>
</evidence>
<protein>
    <recommendedName>
        <fullName evidence="1">non-specific serine/threonine protein kinase</fullName>
        <ecNumber evidence="1">2.7.11.1</ecNumber>
    </recommendedName>
</protein>
<dbReference type="PROSITE" id="PS00108">
    <property type="entry name" value="PROTEIN_KINASE_ST"/>
    <property type="match status" value="1"/>
</dbReference>
<dbReference type="EMBL" id="ML994633">
    <property type="protein sequence ID" value="KAF2185515.1"/>
    <property type="molecule type" value="Genomic_DNA"/>
</dbReference>
<evidence type="ECO:0000256" key="1">
    <source>
        <dbReference type="ARBA" id="ARBA00012513"/>
    </source>
</evidence>
<feature type="domain" description="Protein kinase" evidence="2">
    <location>
        <begin position="1"/>
        <end position="81"/>
    </location>
</feature>
<dbReference type="GO" id="GO:0004674">
    <property type="term" value="F:protein serine/threonine kinase activity"/>
    <property type="evidence" value="ECO:0007669"/>
    <property type="project" value="UniProtKB-EC"/>
</dbReference>
<dbReference type="OrthoDB" id="5800476at2759"/>
<sequence length="81" mass="9868">YIHSKEYIHRDIKLENMLIRDNKQENNVYVTNIRLVKKIRKSEEHNYSLINIIYYTSINAHLNQSSYNDMELLGYVLIYFL</sequence>